<evidence type="ECO:0000313" key="1">
    <source>
        <dbReference type="EMBL" id="OGG58434.1"/>
    </source>
</evidence>
<name>A0A1F6DAJ5_9BACT</name>
<proteinExistence type="predicted"/>
<dbReference type="AlphaFoldDB" id="A0A1F6DAJ5"/>
<dbReference type="Proteomes" id="UP000176377">
    <property type="component" value="Unassembled WGS sequence"/>
</dbReference>
<comment type="caution">
    <text evidence="1">The sequence shown here is derived from an EMBL/GenBank/DDBJ whole genome shotgun (WGS) entry which is preliminary data.</text>
</comment>
<sequence length="266" mass="30558">MPLIIEEDGASYDVSVPEQLQAFDDYVETLDAEGRRRMREKVLCVVDESFRERGYFCGLPLKTQNDDGPDFVGYHIEGNHSSRKKEAEEASDKPRLINRWKTRDKNGDRGYVSIYEKDGKRTHCVTYRDTDMRSRFLRLISTYAARQKSNPASAEKKAQEKLCTLISPNKWDDYVLSDMFIEIGKSGVMYLLRKGYPTVAFRSEGGKVNMLAALCMHPLGYYQDTFAGAMVPTDELITHLLFIRADEHDLWKRANHHNPEDPMSGI</sequence>
<dbReference type="EMBL" id="MFLA01000033">
    <property type="protein sequence ID" value="OGG58434.1"/>
    <property type="molecule type" value="Genomic_DNA"/>
</dbReference>
<protein>
    <submittedName>
        <fullName evidence="1">Uncharacterized protein</fullName>
    </submittedName>
</protein>
<organism evidence="1 2">
    <name type="scientific">Candidatus Kaiserbacteria bacterium RIFCSPHIGHO2_01_FULL_56_24</name>
    <dbReference type="NCBI Taxonomy" id="1798487"/>
    <lineage>
        <taxon>Bacteria</taxon>
        <taxon>Candidatus Kaiseribacteriota</taxon>
    </lineage>
</organism>
<accession>A0A1F6DAJ5</accession>
<reference evidence="1 2" key="1">
    <citation type="journal article" date="2016" name="Nat. Commun.">
        <title>Thousands of microbial genomes shed light on interconnected biogeochemical processes in an aquifer system.</title>
        <authorList>
            <person name="Anantharaman K."/>
            <person name="Brown C.T."/>
            <person name="Hug L.A."/>
            <person name="Sharon I."/>
            <person name="Castelle C.J."/>
            <person name="Probst A.J."/>
            <person name="Thomas B.C."/>
            <person name="Singh A."/>
            <person name="Wilkins M.J."/>
            <person name="Karaoz U."/>
            <person name="Brodie E.L."/>
            <person name="Williams K.H."/>
            <person name="Hubbard S.S."/>
            <person name="Banfield J.F."/>
        </authorList>
    </citation>
    <scope>NUCLEOTIDE SEQUENCE [LARGE SCALE GENOMIC DNA]</scope>
</reference>
<evidence type="ECO:0000313" key="2">
    <source>
        <dbReference type="Proteomes" id="UP000176377"/>
    </source>
</evidence>
<gene>
    <name evidence="1" type="ORF">A2765_05810</name>
</gene>